<name>A0A518DNL8_9BACT</name>
<keyword evidence="2" id="KW-0378">Hydrolase</keyword>
<dbReference type="Proteomes" id="UP000317648">
    <property type="component" value="Chromosome"/>
</dbReference>
<dbReference type="Pfam" id="PF00144">
    <property type="entry name" value="Beta-lactamase"/>
    <property type="match status" value="1"/>
</dbReference>
<feature type="domain" description="Beta-lactamase-related" evidence="1">
    <location>
        <begin position="30"/>
        <end position="361"/>
    </location>
</feature>
<dbReference type="EC" id="3.1.1.-" evidence="2"/>
<dbReference type="PANTHER" id="PTHR43283:SF3">
    <property type="entry name" value="BETA-LACTAMASE FAMILY PROTEIN (AFU_ORTHOLOGUE AFUA_5G07500)"/>
    <property type="match status" value="1"/>
</dbReference>
<sequence>MKRCGWILVVWGVLGLFTSRTTRAEAPVSALQPFVDRHELAGAVMLVADAQKVLSIETVGYADIAAGKPMRKDTLFWIASQTKPMTAVAVMMLVDEGKIALDEPVEKYLPEFRGQQLAVVDDNGVKKLTTPAHPITIREVLSHMSGLPFRSAAETPTLDALTLEAAVKTYAQTPLQTQPGTHYQYSNAGINTAARILEVVSGQKYETFLQERLLDPLGMTDTTFWPNEEQIGRLAKSYRPDQAKTNLVEFPLSQLGSPLSDRAHRFPMPAGGLFSTAANTARFCQMLLAGGQWNGRQVLSQAAFAELTRRQTPDSVPNSYGLGLMVHADGFGHGGAHATNMDIRPAEDRVLIWMVQHSGFPGKGVQAQGVFKRSALQKQEE</sequence>
<protein>
    <submittedName>
        <fullName evidence="2">Esterase EstB</fullName>
        <ecNumber evidence="2">3.1.1.-</ecNumber>
    </submittedName>
</protein>
<accession>A0A518DNL8</accession>
<dbReference type="KEGG" id="lcre:Pla8534_11830"/>
<evidence type="ECO:0000259" key="1">
    <source>
        <dbReference type="Pfam" id="PF00144"/>
    </source>
</evidence>
<dbReference type="EMBL" id="CP036433">
    <property type="protein sequence ID" value="QDU93403.1"/>
    <property type="molecule type" value="Genomic_DNA"/>
</dbReference>
<dbReference type="InterPro" id="IPR050789">
    <property type="entry name" value="Diverse_Enzym_Activities"/>
</dbReference>
<dbReference type="GO" id="GO:0016787">
    <property type="term" value="F:hydrolase activity"/>
    <property type="evidence" value="ECO:0007669"/>
    <property type="project" value="UniProtKB-KW"/>
</dbReference>
<evidence type="ECO:0000313" key="3">
    <source>
        <dbReference type="Proteomes" id="UP000317648"/>
    </source>
</evidence>
<keyword evidence="3" id="KW-1185">Reference proteome</keyword>
<dbReference type="Gene3D" id="3.40.710.10">
    <property type="entry name" value="DD-peptidase/beta-lactamase superfamily"/>
    <property type="match status" value="1"/>
</dbReference>
<dbReference type="AlphaFoldDB" id="A0A518DNL8"/>
<organism evidence="2 3">
    <name type="scientific">Lignipirellula cremea</name>
    <dbReference type="NCBI Taxonomy" id="2528010"/>
    <lineage>
        <taxon>Bacteria</taxon>
        <taxon>Pseudomonadati</taxon>
        <taxon>Planctomycetota</taxon>
        <taxon>Planctomycetia</taxon>
        <taxon>Pirellulales</taxon>
        <taxon>Pirellulaceae</taxon>
        <taxon>Lignipirellula</taxon>
    </lineage>
</organism>
<proteinExistence type="predicted"/>
<dbReference type="SUPFAM" id="SSF56601">
    <property type="entry name" value="beta-lactamase/transpeptidase-like"/>
    <property type="match status" value="1"/>
</dbReference>
<dbReference type="InterPro" id="IPR012338">
    <property type="entry name" value="Beta-lactam/transpept-like"/>
</dbReference>
<dbReference type="RefSeq" id="WP_197443029.1">
    <property type="nucleotide sequence ID" value="NZ_CP036433.1"/>
</dbReference>
<gene>
    <name evidence="2" type="primary">estB_2</name>
    <name evidence="2" type="ORF">Pla8534_11830</name>
</gene>
<evidence type="ECO:0000313" key="2">
    <source>
        <dbReference type="EMBL" id="QDU93403.1"/>
    </source>
</evidence>
<dbReference type="InterPro" id="IPR001466">
    <property type="entry name" value="Beta-lactam-related"/>
</dbReference>
<dbReference type="PANTHER" id="PTHR43283">
    <property type="entry name" value="BETA-LACTAMASE-RELATED"/>
    <property type="match status" value="1"/>
</dbReference>
<reference evidence="2 3" key="1">
    <citation type="submission" date="2019-02" db="EMBL/GenBank/DDBJ databases">
        <title>Deep-cultivation of Planctomycetes and their phenomic and genomic characterization uncovers novel biology.</title>
        <authorList>
            <person name="Wiegand S."/>
            <person name="Jogler M."/>
            <person name="Boedeker C."/>
            <person name="Pinto D."/>
            <person name="Vollmers J."/>
            <person name="Rivas-Marin E."/>
            <person name="Kohn T."/>
            <person name="Peeters S.H."/>
            <person name="Heuer A."/>
            <person name="Rast P."/>
            <person name="Oberbeckmann S."/>
            <person name="Bunk B."/>
            <person name="Jeske O."/>
            <person name="Meyerdierks A."/>
            <person name="Storesund J.E."/>
            <person name="Kallscheuer N."/>
            <person name="Luecker S."/>
            <person name="Lage O.M."/>
            <person name="Pohl T."/>
            <person name="Merkel B.J."/>
            <person name="Hornburger P."/>
            <person name="Mueller R.-W."/>
            <person name="Bruemmer F."/>
            <person name="Labrenz M."/>
            <person name="Spormann A.M."/>
            <person name="Op den Camp H."/>
            <person name="Overmann J."/>
            <person name="Amann R."/>
            <person name="Jetten M.S.M."/>
            <person name="Mascher T."/>
            <person name="Medema M.H."/>
            <person name="Devos D.P."/>
            <person name="Kaster A.-K."/>
            <person name="Ovreas L."/>
            <person name="Rohde M."/>
            <person name="Galperin M.Y."/>
            <person name="Jogler C."/>
        </authorList>
    </citation>
    <scope>NUCLEOTIDE SEQUENCE [LARGE SCALE GENOMIC DNA]</scope>
    <source>
        <strain evidence="2 3">Pla85_3_4</strain>
    </source>
</reference>